<name>A0A432VQY4_9GAMM</name>
<evidence type="ECO:0000259" key="2">
    <source>
        <dbReference type="Pfam" id="PF13439"/>
    </source>
</evidence>
<evidence type="ECO:0000259" key="1">
    <source>
        <dbReference type="Pfam" id="PF00534"/>
    </source>
</evidence>
<dbReference type="GO" id="GO:1901135">
    <property type="term" value="P:carbohydrate derivative metabolic process"/>
    <property type="evidence" value="ECO:0007669"/>
    <property type="project" value="UniProtKB-ARBA"/>
</dbReference>
<sequence length="357" mass="40298">MRIAVVISTLSSGGAERVAVILANLLTSNGHDVTIITTYSNAVDVYNTKNLKRASLAFENYNKFNSLIMKTFLLRKKLKDFDYVIAFKTFESIRVIFSCLGLKTKVVVCEHNHYYSVDSRFIRFLRNIAYIRARAVTVLTSRDVEQYPILLRSKLKVLANPLGIESIGLSFDEVKRSTLRKLNRDTITLLAVGRLTKQKDYPLMLNILSCLPVRFELVIAGTGPDEISLKELAFELGIEERVRFVGFVSNIEELYSTSSALVLTSKYEGLPMVIPEANSRALPVFSVDCPTGPRELIVHDKTGYLFNTRSPVEIASKIDSLISSPDTMVNFSWESYLLSNNYSNENFVEEFTRIAKI</sequence>
<keyword evidence="4" id="KW-1185">Reference proteome</keyword>
<gene>
    <name evidence="3" type="ORF">CWE06_10560</name>
</gene>
<proteinExistence type="predicted"/>
<dbReference type="GO" id="GO:0016757">
    <property type="term" value="F:glycosyltransferase activity"/>
    <property type="evidence" value="ECO:0007669"/>
    <property type="project" value="InterPro"/>
</dbReference>
<dbReference type="EMBL" id="PIPI01000008">
    <property type="protein sequence ID" value="RUO18676.1"/>
    <property type="molecule type" value="Genomic_DNA"/>
</dbReference>
<protein>
    <recommendedName>
        <fullName evidence="5">Glycosyltransferase family 4 protein</fullName>
    </recommendedName>
</protein>
<dbReference type="Pfam" id="PF00534">
    <property type="entry name" value="Glycos_transf_1"/>
    <property type="match status" value="1"/>
</dbReference>
<evidence type="ECO:0000313" key="3">
    <source>
        <dbReference type="EMBL" id="RUO18676.1"/>
    </source>
</evidence>
<reference evidence="3 4" key="1">
    <citation type="journal article" date="2011" name="Front. Microbiol.">
        <title>Genomic signatures of strain selection and enhancement in Bacillus atrophaeus var. globigii, a historical biowarfare simulant.</title>
        <authorList>
            <person name="Gibbons H.S."/>
            <person name="Broomall S.M."/>
            <person name="McNew L.A."/>
            <person name="Daligault H."/>
            <person name="Chapman C."/>
            <person name="Bruce D."/>
            <person name="Karavis M."/>
            <person name="Krepps M."/>
            <person name="McGregor P.A."/>
            <person name="Hong C."/>
            <person name="Park K.H."/>
            <person name="Akmal A."/>
            <person name="Feldman A."/>
            <person name="Lin J.S."/>
            <person name="Chang W.E."/>
            <person name="Higgs B.W."/>
            <person name="Demirev P."/>
            <person name="Lindquist J."/>
            <person name="Liem A."/>
            <person name="Fochler E."/>
            <person name="Read T.D."/>
            <person name="Tapia R."/>
            <person name="Johnson S."/>
            <person name="Bishop-Lilly K.A."/>
            <person name="Detter C."/>
            <person name="Han C."/>
            <person name="Sozhamannan S."/>
            <person name="Rosenzweig C.N."/>
            <person name="Skowronski E.W."/>
        </authorList>
    </citation>
    <scope>NUCLEOTIDE SEQUENCE [LARGE SCALE GENOMIC DNA]</scope>
    <source>
        <strain evidence="3 4">AK5</strain>
    </source>
</reference>
<evidence type="ECO:0000313" key="4">
    <source>
        <dbReference type="Proteomes" id="UP000288212"/>
    </source>
</evidence>
<dbReference type="InterPro" id="IPR028098">
    <property type="entry name" value="Glyco_trans_4-like_N"/>
</dbReference>
<dbReference type="PANTHER" id="PTHR12526">
    <property type="entry name" value="GLYCOSYLTRANSFERASE"/>
    <property type="match status" value="1"/>
</dbReference>
<dbReference type="OrthoDB" id="4611853at2"/>
<dbReference type="PANTHER" id="PTHR12526:SF637">
    <property type="entry name" value="GLYCOSYLTRANSFERASE EPSF-RELATED"/>
    <property type="match status" value="1"/>
</dbReference>
<dbReference type="Proteomes" id="UP000288212">
    <property type="component" value="Unassembled WGS sequence"/>
</dbReference>
<feature type="domain" description="Glycosyl transferase family 1" evidence="1">
    <location>
        <begin position="183"/>
        <end position="331"/>
    </location>
</feature>
<accession>A0A432VQY4</accession>
<dbReference type="Gene3D" id="3.40.50.2000">
    <property type="entry name" value="Glycogen Phosphorylase B"/>
    <property type="match status" value="2"/>
</dbReference>
<dbReference type="SUPFAM" id="SSF53756">
    <property type="entry name" value="UDP-Glycosyltransferase/glycogen phosphorylase"/>
    <property type="match status" value="1"/>
</dbReference>
<feature type="domain" description="Glycosyltransferase subfamily 4-like N-terminal" evidence="2">
    <location>
        <begin position="13"/>
        <end position="141"/>
    </location>
</feature>
<comment type="caution">
    <text evidence="3">The sequence shown here is derived from an EMBL/GenBank/DDBJ whole genome shotgun (WGS) entry which is preliminary data.</text>
</comment>
<dbReference type="InterPro" id="IPR001296">
    <property type="entry name" value="Glyco_trans_1"/>
</dbReference>
<evidence type="ECO:0008006" key="5">
    <source>
        <dbReference type="Google" id="ProtNLM"/>
    </source>
</evidence>
<dbReference type="Pfam" id="PF13439">
    <property type="entry name" value="Glyco_transf_4"/>
    <property type="match status" value="1"/>
</dbReference>
<organism evidence="3 4">
    <name type="scientific">Aliidiomarina haloalkalitolerans</name>
    <dbReference type="NCBI Taxonomy" id="859059"/>
    <lineage>
        <taxon>Bacteria</taxon>
        <taxon>Pseudomonadati</taxon>
        <taxon>Pseudomonadota</taxon>
        <taxon>Gammaproteobacteria</taxon>
        <taxon>Alteromonadales</taxon>
        <taxon>Idiomarinaceae</taxon>
        <taxon>Aliidiomarina</taxon>
    </lineage>
</organism>
<dbReference type="AlphaFoldDB" id="A0A432VQY4"/>
<dbReference type="RefSeq" id="WP_126793892.1">
    <property type="nucleotide sequence ID" value="NZ_PIPI01000008.1"/>
</dbReference>